<dbReference type="InterPro" id="IPR011051">
    <property type="entry name" value="RmlC_Cupin_sf"/>
</dbReference>
<protein>
    <recommendedName>
        <fullName evidence="3">Cupin domain-containing protein</fullName>
    </recommendedName>
</protein>
<dbReference type="InterPro" id="IPR014710">
    <property type="entry name" value="RmlC-like_jellyroll"/>
</dbReference>
<evidence type="ECO:0000313" key="2">
    <source>
        <dbReference type="Proteomes" id="UP001216253"/>
    </source>
</evidence>
<dbReference type="RefSeq" id="WP_275229645.1">
    <property type="nucleotide sequence ID" value="NZ_JARESE010000062.1"/>
</dbReference>
<evidence type="ECO:0000313" key="1">
    <source>
        <dbReference type="EMBL" id="MDE8653564.1"/>
    </source>
</evidence>
<dbReference type="Proteomes" id="UP001216253">
    <property type="component" value="Unassembled WGS sequence"/>
</dbReference>
<dbReference type="Gene3D" id="2.60.120.10">
    <property type="entry name" value="Jelly Rolls"/>
    <property type="match status" value="1"/>
</dbReference>
<proteinExistence type="predicted"/>
<dbReference type="EMBL" id="JARESE010000062">
    <property type="protein sequence ID" value="MDE8653564.1"/>
    <property type="molecule type" value="Genomic_DNA"/>
</dbReference>
<gene>
    <name evidence="1" type="ORF">PYV00_17835</name>
</gene>
<name>A0ABT5WUM7_9SPHN</name>
<organism evidence="1 2">
    <name type="scientific">Novosphingobium album</name>
    <name type="common">ex Liu et al. 2023</name>
    <dbReference type="NCBI Taxonomy" id="3031130"/>
    <lineage>
        <taxon>Bacteria</taxon>
        <taxon>Pseudomonadati</taxon>
        <taxon>Pseudomonadota</taxon>
        <taxon>Alphaproteobacteria</taxon>
        <taxon>Sphingomonadales</taxon>
        <taxon>Sphingomonadaceae</taxon>
        <taxon>Novosphingobium</taxon>
    </lineage>
</organism>
<sequence>MAKVKIVTFERARLLAPLAQAEGPIASRAYLDAERDPLHLLHHTLSPGAAITIAGQPADKMVYVLAGTVSLGGAALVEGSSAVVEFNAGARFVAGDDGAILLAFHQAARPASARPGGHVHILPRAAVPRTHDLGTQNEMGGGIHADAACPNCTVWLHENDFHSRTGTVVPPHSHSEDEIIFVTAGRIRLGSRLYGPGTALAVAADTIYGFATTGAGLSFINFRAASPTVTTAHGKSDEAIMWISRLGRPPWALAGTANASPAHHHQGARP</sequence>
<reference evidence="1 2" key="1">
    <citation type="submission" date="2023-03" db="EMBL/GenBank/DDBJ databases">
        <title>NovoSphingobium album sp. nov. isolated from polycyclic aromatic hydrocarbons- and heavy-metal polluted soil.</title>
        <authorList>
            <person name="Liu Z."/>
            <person name="Wang K."/>
        </authorList>
    </citation>
    <scope>NUCLEOTIDE SEQUENCE [LARGE SCALE GENOMIC DNA]</scope>
    <source>
        <strain evidence="1 2">H3SJ31-1</strain>
    </source>
</reference>
<keyword evidence="2" id="KW-1185">Reference proteome</keyword>
<evidence type="ECO:0008006" key="3">
    <source>
        <dbReference type="Google" id="ProtNLM"/>
    </source>
</evidence>
<accession>A0ABT5WUM7</accession>
<dbReference type="SUPFAM" id="SSF51182">
    <property type="entry name" value="RmlC-like cupins"/>
    <property type="match status" value="2"/>
</dbReference>
<comment type="caution">
    <text evidence="1">The sequence shown here is derived from an EMBL/GenBank/DDBJ whole genome shotgun (WGS) entry which is preliminary data.</text>
</comment>